<dbReference type="Proteomes" id="UP001519287">
    <property type="component" value="Unassembled WGS sequence"/>
</dbReference>
<evidence type="ECO:0000256" key="1">
    <source>
        <dbReference type="ARBA" id="ARBA00023152"/>
    </source>
</evidence>
<accession>A0ABS4IQ16</accession>
<dbReference type="InterPro" id="IPR013078">
    <property type="entry name" value="His_Pase_superF_clade-1"/>
</dbReference>
<dbReference type="RefSeq" id="WP_209970483.1">
    <property type="nucleotide sequence ID" value="NZ_JAGGLB010000003.1"/>
</dbReference>
<dbReference type="EMBL" id="JAGGLB010000003">
    <property type="protein sequence ID" value="MBP1989667.1"/>
    <property type="molecule type" value="Genomic_DNA"/>
</dbReference>
<keyword evidence="2" id="KW-0413">Isomerase</keyword>
<feature type="domain" description="Nudix hydrolase" evidence="3">
    <location>
        <begin position="207"/>
        <end position="348"/>
    </location>
</feature>
<dbReference type="PROSITE" id="PS00175">
    <property type="entry name" value="PG_MUTASE"/>
    <property type="match status" value="1"/>
</dbReference>
<dbReference type="PANTHER" id="PTHR48100:SF1">
    <property type="entry name" value="HISTIDINE PHOSPHATASE FAMILY PROTEIN-RELATED"/>
    <property type="match status" value="1"/>
</dbReference>
<dbReference type="Pfam" id="PF00293">
    <property type="entry name" value="NUDIX"/>
    <property type="match status" value="1"/>
</dbReference>
<reference evidence="4 5" key="1">
    <citation type="submission" date="2021-03" db="EMBL/GenBank/DDBJ databases">
        <title>Genomic Encyclopedia of Type Strains, Phase IV (KMG-IV): sequencing the most valuable type-strain genomes for metagenomic binning, comparative biology and taxonomic classification.</title>
        <authorList>
            <person name="Goeker M."/>
        </authorList>
    </citation>
    <scope>NUCLEOTIDE SEQUENCE [LARGE SCALE GENOMIC DNA]</scope>
    <source>
        <strain evidence="4 5">DSM 26048</strain>
    </source>
</reference>
<protein>
    <submittedName>
        <fullName evidence="4">Broad specificity phosphatase PhoE/8-oxo-dGTP pyrophosphatase MutT (NUDIX family)</fullName>
    </submittedName>
</protein>
<evidence type="ECO:0000256" key="2">
    <source>
        <dbReference type="ARBA" id="ARBA00023235"/>
    </source>
</evidence>
<dbReference type="SMART" id="SM00855">
    <property type="entry name" value="PGAM"/>
    <property type="match status" value="1"/>
</dbReference>
<name>A0ABS4IQ16_9BACL</name>
<dbReference type="InterPro" id="IPR029033">
    <property type="entry name" value="His_PPase_superfam"/>
</dbReference>
<proteinExistence type="predicted"/>
<evidence type="ECO:0000313" key="5">
    <source>
        <dbReference type="Proteomes" id="UP001519287"/>
    </source>
</evidence>
<dbReference type="PANTHER" id="PTHR48100">
    <property type="entry name" value="BROAD-SPECIFICITY PHOSPHATASE YOR283W-RELATED"/>
    <property type="match status" value="1"/>
</dbReference>
<keyword evidence="1" id="KW-0324">Glycolysis</keyword>
<dbReference type="Pfam" id="PF00300">
    <property type="entry name" value="His_Phos_1"/>
    <property type="match status" value="1"/>
</dbReference>
<sequence length="360" mass="41510">MRTKTTLFLTRHGETEWNVEGKIQGHQDSSLTLLGKRQASWLRTSLKEFNFDAIYSSTSQRTYHTAEIIRDKRKLDIYPSDSLKEINMGSWEGQKRSDIESNFPDDHRKFWNTPHLYTPRNEGESFSQLQDRIIPAIKEIVSKHRGGNILIVTHAIALKVIMAYFRGDPLEKLWTPPSIQPTALNKVEIIDNVYNIELYGDVSHYQTVRKAVCAIAYQGNKFILVHKVLNTFEDDSGVWDFPKGGIEDEDLSLEDAVKRELMEETGTDKYVIKQKLPNKISFNFNEDVRKRTGYESQETSIFLVEFVGNQSDLKPCGKEIDEIILIESESLLNKLTHKETAAYIQKHCSSIFIDKSRTEE</sequence>
<evidence type="ECO:0000259" key="3">
    <source>
        <dbReference type="PROSITE" id="PS51462"/>
    </source>
</evidence>
<comment type="caution">
    <text evidence="4">The sequence shown here is derived from an EMBL/GenBank/DDBJ whole genome shotgun (WGS) entry which is preliminary data.</text>
</comment>
<dbReference type="InterPro" id="IPR001345">
    <property type="entry name" value="PG/BPGM_mutase_AS"/>
</dbReference>
<organism evidence="4 5">
    <name type="scientific">Paenibacillus eucommiae</name>
    <dbReference type="NCBI Taxonomy" id="1355755"/>
    <lineage>
        <taxon>Bacteria</taxon>
        <taxon>Bacillati</taxon>
        <taxon>Bacillota</taxon>
        <taxon>Bacilli</taxon>
        <taxon>Bacillales</taxon>
        <taxon>Paenibacillaceae</taxon>
        <taxon>Paenibacillus</taxon>
    </lineage>
</organism>
<dbReference type="PROSITE" id="PS51462">
    <property type="entry name" value="NUDIX"/>
    <property type="match status" value="1"/>
</dbReference>
<evidence type="ECO:0000313" key="4">
    <source>
        <dbReference type="EMBL" id="MBP1989667.1"/>
    </source>
</evidence>
<dbReference type="Gene3D" id="3.90.79.10">
    <property type="entry name" value="Nucleoside Triphosphate Pyrophosphohydrolase"/>
    <property type="match status" value="1"/>
</dbReference>
<dbReference type="InterPro" id="IPR050275">
    <property type="entry name" value="PGM_Phosphatase"/>
</dbReference>
<dbReference type="InterPro" id="IPR000086">
    <property type="entry name" value="NUDIX_hydrolase_dom"/>
</dbReference>
<dbReference type="InterPro" id="IPR015797">
    <property type="entry name" value="NUDIX_hydrolase-like_dom_sf"/>
</dbReference>
<dbReference type="SUPFAM" id="SSF53254">
    <property type="entry name" value="Phosphoglycerate mutase-like"/>
    <property type="match status" value="1"/>
</dbReference>
<dbReference type="Gene3D" id="3.40.50.1240">
    <property type="entry name" value="Phosphoglycerate mutase-like"/>
    <property type="match status" value="1"/>
</dbReference>
<gene>
    <name evidence="4" type="ORF">J2Z66_001265</name>
</gene>
<keyword evidence="5" id="KW-1185">Reference proteome</keyword>
<dbReference type="SUPFAM" id="SSF55811">
    <property type="entry name" value="Nudix"/>
    <property type="match status" value="1"/>
</dbReference>
<dbReference type="CDD" id="cd07067">
    <property type="entry name" value="HP_PGM_like"/>
    <property type="match status" value="1"/>
</dbReference>